<reference evidence="1 2" key="1">
    <citation type="submission" date="2019-06" db="EMBL/GenBank/DDBJ databases">
        <title>Genomic Encyclopedia of Type Strains, Phase IV (KMG-V): Genome sequencing to study the core and pangenomes of soil and plant-associated prokaryotes.</title>
        <authorList>
            <person name="Whitman W."/>
        </authorList>
    </citation>
    <scope>NUCLEOTIDE SEQUENCE [LARGE SCALE GENOMIC DNA]</scope>
    <source>
        <strain evidence="1 2">BR 11650</strain>
    </source>
</reference>
<organism evidence="1 2">
    <name type="scientific">Azospirillum brasilense</name>
    <dbReference type="NCBI Taxonomy" id="192"/>
    <lineage>
        <taxon>Bacteria</taxon>
        <taxon>Pseudomonadati</taxon>
        <taxon>Pseudomonadota</taxon>
        <taxon>Alphaproteobacteria</taxon>
        <taxon>Rhodospirillales</taxon>
        <taxon>Azospirillaceae</taxon>
        <taxon>Azospirillum</taxon>
    </lineage>
</organism>
<proteinExistence type="predicted"/>
<dbReference type="EMBL" id="VITH01000002">
    <property type="protein sequence ID" value="TWA86337.1"/>
    <property type="molecule type" value="Genomic_DNA"/>
</dbReference>
<name>A0A560CNC1_AZOBR</name>
<comment type="caution">
    <text evidence="1">The sequence shown here is derived from an EMBL/GenBank/DDBJ whole genome shotgun (WGS) entry which is preliminary data.</text>
</comment>
<evidence type="ECO:0000313" key="2">
    <source>
        <dbReference type="Proteomes" id="UP000318529"/>
    </source>
</evidence>
<sequence length="387" mass="42991">MILSTSSNRGRKPSTVKSKYLGDTIRAELSVRNITQKQLSEYLNCDERTLRAKLNGSQGFSSSDLAKIDVFFSFVNGYSRKIAYYGANICAPGRVLVCGFTGAETSLAILFINSALGISGASVTGMVTVIDRNDNKIYCHKCLFRGIINDGYIRSILLETENGNVISVGGYNACIERYALQSAIVMVENCNEKDINHIFSEVPLLTIIISDNFPSIPENYREFNTLTFRILKIGCLDSLLNLVDISLNADENDSKRIELASSVLRRAAYSAYYRESSNKISDTILSKAVSNSDLSSKLIELSLPFSLNTEDGSIQFIRKICKRFMSFEKICYDVMISILSSAIQIKNYYGIHVPEIEIMCEKTDALGNAEKIKAMDALLNRYLADAP</sequence>
<protein>
    <submittedName>
        <fullName evidence="1">Uncharacterized protein</fullName>
    </submittedName>
</protein>
<dbReference type="CDD" id="cd00093">
    <property type="entry name" value="HTH_XRE"/>
    <property type="match status" value="1"/>
</dbReference>
<dbReference type="InterPro" id="IPR001387">
    <property type="entry name" value="Cro/C1-type_HTH"/>
</dbReference>
<dbReference type="Proteomes" id="UP000318529">
    <property type="component" value="Unassembled WGS sequence"/>
</dbReference>
<dbReference type="RefSeq" id="WP_145681286.1">
    <property type="nucleotide sequence ID" value="NZ_VITH01000002.1"/>
</dbReference>
<gene>
    <name evidence="1" type="ORF">FBZ83_102128</name>
</gene>
<accession>A0A560CNC1</accession>
<evidence type="ECO:0000313" key="1">
    <source>
        <dbReference type="EMBL" id="TWA86337.1"/>
    </source>
</evidence>
<dbReference type="AlphaFoldDB" id="A0A560CNC1"/>